<keyword evidence="2" id="KW-1185">Reference proteome</keyword>
<organism evidence="1 2">
    <name type="scientific">Selenobaculum gibii</name>
    <dbReference type="NCBI Taxonomy" id="3054208"/>
    <lineage>
        <taxon>Bacteria</taxon>
        <taxon>Bacillati</taxon>
        <taxon>Bacillota</taxon>
        <taxon>Negativicutes</taxon>
        <taxon>Selenomonadales</taxon>
        <taxon>Selenomonadaceae</taxon>
        <taxon>Selenobaculum</taxon>
    </lineage>
</organism>
<evidence type="ECO:0000313" key="1">
    <source>
        <dbReference type="EMBL" id="WIW69959.1"/>
    </source>
</evidence>
<dbReference type="InterPro" id="IPR003748">
    <property type="entry name" value="DUF169"/>
</dbReference>
<proteinExistence type="predicted"/>
<dbReference type="EMBL" id="CP120678">
    <property type="protein sequence ID" value="WIW69959.1"/>
    <property type="molecule type" value="Genomic_DNA"/>
</dbReference>
<protein>
    <submittedName>
        <fullName evidence="1">DUF169 domain-containing protein</fullName>
    </submittedName>
</protein>
<accession>A0A9Y2AH34</accession>
<sequence>MNSQLVEKLKLKYSPVAILFSNEKPKEAMQFQEGKRACVIALLTAATKGKTAVFDRKTAGCVGGMAGICFGNQYHLMPGGIDYFLSTGRGEGYPAGEGYIKTPELAKAFVDSLPYTDIEAEYVIFKPLKDVDCAAEKPALVCMYANPDQLSALVVLANYNRETNDNVVIPFAAGCQSICLLPYAQGKKSLPKAVIGMTDITARPIVPAETLSFTVPFEMFQEMEKNSAGSFLDKEDWGKIAKRI</sequence>
<dbReference type="RefSeq" id="WP_147669727.1">
    <property type="nucleotide sequence ID" value="NZ_CP120678.1"/>
</dbReference>
<dbReference type="KEGG" id="sgbi:P3F81_08520"/>
<name>A0A9Y2AH34_9FIRM</name>
<dbReference type="Proteomes" id="UP001243623">
    <property type="component" value="Chromosome"/>
</dbReference>
<reference evidence="1" key="1">
    <citation type="submission" date="2023-03" db="EMBL/GenBank/DDBJ databases">
        <title>Selenobaculum gbiensis gen. nov. sp. nov., a new bacterium isolated from the gut microbiota of IBD patient.</title>
        <authorList>
            <person name="Yeo S."/>
            <person name="Park H."/>
            <person name="Huh C.S."/>
        </authorList>
    </citation>
    <scope>NUCLEOTIDE SEQUENCE</scope>
    <source>
        <strain evidence="1">ICN-92133</strain>
    </source>
</reference>
<dbReference type="AlphaFoldDB" id="A0A9Y2AH34"/>
<gene>
    <name evidence="1" type="ORF">P3F81_08520</name>
</gene>
<evidence type="ECO:0000313" key="2">
    <source>
        <dbReference type="Proteomes" id="UP001243623"/>
    </source>
</evidence>
<dbReference type="Pfam" id="PF02596">
    <property type="entry name" value="DUF169"/>
    <property type="match status" value="1"/>
</dbReference>